<name>A0A1G2MED3_9BACT</name>
<dbReference type="STRING" id="1802306.A3C72_04100"/>
<reference evidence="1 2" key="1">
    <citation type="journal article" date="2016" name="Nat. Commun.">
        <title>Thousands of microbial genomes shed light on interconnected biogeochemical processes in an aquifer system.</title>
        <authorList>
            <person name="Anantharaman K."/>
            <person name="Brown C.T."/>
            <person name="Hug L.A."/>
            <person name="Sharon I."/>
            <person name="Castelle C.J."/>
            <person name="Probst A.J."/>
            <person name="Thomas B.C."/>
            <person name="Singh A."/>
            <person name="Wilkins M.J."/>
            <person name="Karaoz U."/>
            <person name="Brodie E.L."/>
            <person name="Williams K.H."/>
            <person name="Hubbard S.S."/>
            <person name="Banfield J.F."/>
        </authorList>
    </citation>
    <scope>NUCLEOTIDE SEQUENCE [LARGE SCALE GENOMIC DNA]</scope>
</reference>
<proteinExistence type="predicted"/>
<sequence>MSLFSFGGKNKTAGVLFEISSSSVGGAVVAFDDNEKPAVLYQTRHVFPVDSRLDNTRFLPTMTETLSLAIDDIAERGMPRLETYAGRRLPIKRIMCVFSSPWDVATTRSLHFKFERPFTITPTFMNDVISYETRNFLAVVSKEADAAKMATERKHILAGRDILKTAVNGYPVHFPVGRVADDFEMTLFLSALPLALNKSVERLCGKQFPGASLELYSATGVYFSVLRRLFPEERSFIITHIGGETTDVSVVKENAITETISFPLGRNFVIRRLMSEISGVTPSVALSMINVHSNGDAGPKMSQKLQDALSQVESDWIGLFSDSMHDFAKDFFLPTRVFVLAGDNAADTFAGLITNRRLPIRGPGTPPIVAEAIHPSLLRNVVTCAAGEECDPFLSAEIFFLNSEKSEQKKYFERKLANA</sequence>
<dbReference type="AlphaFoldDB" id="A0A1G2MED3"/>
<protein>
    <recommendedName>
        <fullName evidence="3">SHS2 domain-containing protein</fullName>
    </recommendedName>
</protein>
<evidence type="ECO:0000313" key="1">
    <source>
        <dbReference type="EMBL" id="OHA22248.1"/>
    </source>
</evidence>
<dbReference type="EMBL" id="MHRK01000056">
    <property type="protein sequence ID" value="OHA22248.1"/>
    <property type="molecule type" value="Genomic_DNA"/>
</dbReference>
<evidence type="ECO:0000313" key="2">
    <source>
        <dbReference type="Proteomes" id="UP000177130"/>
    </source>
</evidence>
<evidence type="ECO:0008006" key="3">
    <source>
        <dbReference type="Google" id="ProtNLM"/>
    </source>
</evidence>
<gene>
    <name evidence="1" type="ORF">A3C72_04100</name>
</gene>
<dbReference type="Proteomes" id="UP000177130">
    <property type="component" value="Unassembled WGS sequence"/>
</dbReference>
<organism evidence="1 2">
    <name type="scientific">Candidatus Taylorbacteria bacterium RIFCSPHIGHO2_02_FULL_43_32b</name>
    <dbReference type="NCBI Taxonomy" id="1802306"/>
    <lineage>
        <taxon>Bacteria</taxon>
        <taxon>Candidatus Tayloriibacteriota</taxon>
    </lineage>
</organism>
<accession>A0A1G2MED3</accession>
<comment type="caution">
    <text evidence="1">The sequence shown here is derived from an EMBL/GenBank/DDBJ whole genome shotgun (WGS) entry which is preliminary data.</text>
</comment>